<evidence type="ECO:0000256" key="6">
    <source>
        <dbReference type="ARBA" id="ARBA00022692"/>
    </source>
</evidence>
<evidence type="ECO:0000259" key="12">
    <source>
        <dbReference type="PROSITE" id="PS50109"/>
    </source>
</evidence>
<evidence type="ECO:0000256" key="8">
    <source>
        <dbReference type="ARBA" id="ARBA00022989"/>
    </source>
</evidence>
<dbReference type="SUPFAM" id="SSF47384">
    <property type="entry name" value="Homodimeric domain of signal transducing histidine kinase"/>
    <property type="match status" value="1"/>
</dbReference>
<dbReference type="EMBL" id="QJSX01000005">
    <property type="protein sequence ID" value="PYE54547.1"/>
    <property type="molecule type" value="Genomic_DNA"/>
</dbReference>
<reference evidence="14 15" key="1">
    <citation type="submission" date="2018-06" db="EMBL/GenBank/DDBJ databases">
        <title>Genomic Encyclopedia of Type Strains, Phase IV (KMG-IV): sequencing the most valuable type-strain genomes for metagenomic binning, comparative biology and taxonomic classification.</title>
        <authorList>
            <person name="Goeker M."/>
        </authorList>
    </citation>
    <scope>NUCLEOTIDE SEQUENCE [LARGE SCALE GENOMIC DNA]</scope>
    <source>
        <strain evidence="14 15">DSM 18048</strain>
    </source>
</reference>
<dbReference type="GO" id="GO:0000155">
    <property type="term" value="F:phosphorelay sensor kinase activity"/>
    <property type="evidence" value="ECO:0007669"/>
    <property type="project" value="InterPro"/>
</dbReference>
<dbReference type="InterPro" id="IPR036097">
    <property type="entry name" value="HisK_dim/P_sf"/>
</dbReference>
<dbReference type="PROSITE" id="PS50109">
    <property type="entry name" value="HIS_KIN"/>
    <property type="match status" value="1"/>
</dbReference>
<evidence type="ECO:0000256" key="1">
    <source>
        <dbReference type="ARBA" id="ARBA00000085"/>
    </source>
</evidence>
<dbReference type="PROSITE" id="PS50885">
    <property type="entry name" value="HAMP"/>
    <property type="match status" value="1"/>
</dbReference>
<evidence type="ECO:0000256" key="2">
    <source>
        <dbReference type="ARBA" id="ARBA00004370"/>
    </source>
</evidence>
<dbReference type="InterPro" id="IPR003594">
    <property type="entry name" value="HATPase_dom"/>
</dbReference>
<dbReference type="SMART" id="SM00387">
    <property type="entry name" value="HATPase_c"/>
    <property type="match status" value="1"/>
</dbReference>
<evidence type="ECO:0000256" key="3">
    <source>
        <dbReference type="ARBA" id="ARBA00012438"/>
    </source>
</evidence>
<gene>
    <name evidence="14" type="ORF">DES52_105185</name>
</gene>
<protein>
    <recommendedName>
        <fullName evidence="3">histidine kinase</fullName>
        <ecNumber evidence="3">2.7.13.3</ecNumber>
    </recommendedName>
</protein>
<dbReference type="Gene3D" id="1.10.287.130">
    <property type="match status" value="1"/>
</dbReference>
<dbReference type="InterPro" id="IPR004358">
    <property type="entry name" value="Sig_transdc_His_kin-like_C"/>
</dbReference>
<dbReference type="EC" id="2.7.13.3" evidence="3"/>
<evidence type="ECO:0000313" key="14">
    <source>
        <dbReference type="EMBL" id="PYE54547.1"/>
    </source>
</evidence>
<feature type="transmembrane region" description="Helical" evidence="11">
    <location>
        <begin position="7"/>
        <end position="31"/>
    </location>
</feature>
<dbReference type="GO" id="GO:0005886">
    <property type="term" value="C:plasma membrane"/>
    <property type="evidence" value="ECO:0007669"/>
    <property type="project" value="TreeGrafter"/>
</dbReference>
<dbReference type="InterPro" id="IPR003661">
    <property type="entry name" value="HisK_dim/P_dom"/>
</dbReference>
<dbReference type="SUPFAM" id="SSF55874">
    <property type="entry name" value="ATPase domain of HSP90 chaperone/DNA topoisomerase II/histidine kinase"/>
    <property type="match status" value="1"/>
</dbReference>
<evidence type="ECO:0000256" key="5">
    <source>
        <dbReference type="ARBA" id="ARBA00022679"/>
    </source>
</evidence>
<dbReference type="Gene3D" id="6.10.340.10">
    <property type="match status" value="1"/>
</dbReference>
<dbReference type="Proteomes" id="UP000248326">
    <property type="component" value="Unassembled WGS sequence"/>
</dbReference>
<dbReference type="SMART" id="SM00388">
    <property type="entry name" value="HisKA"/>
    <property type="match status" value="1"/>
</dbReference>
<dbReference type="AlphaFoldDB" id="A0A318S987"/>
<evidence type="ECO:0000313" key="15">
    <source>
        <dbReference type="Proteomes" id="UP000248326"/>
    </source>
</evidence>
<dbReference type="RefSeq" id="WP_110886313.1">
    <property type="nucleotide sequence ID" value="NZ_QJSX01000005.1"/>
</dbReference>
<dbReference type="PRINTS" id="PR00344">
    <property type="entry name" value="BCTRLSENSOR"/>
</dbReference>
<comment type="subcellular location">
    <subcellularLocation>
        <location evidence="2">Membrane</location>
    </subcellularLocation>
</comment>
<keyword evidence="10 11" id="KW-0472">Membrane</keyword>
<keyword evidence="7 14" id="KW-0418">Kinase</keyword>
<evidence type="ECO:0000256" key="10">
    <source>
        <dbReference type="ARBA" id="ARBA00023136"/>
    </source>
</evidence>
<comment type="catalytic activity">
    <reaction evidence="1">
        <text>ATP + protein L-histidine = ADP + protein N-phospho-L-histidine.</text>
        <dbReference type="EC" id="2.7.13.3"/>
    </reaction>
</comment>
<evidence type="ECO:0000256" key="7">
    <source>
        <dbReference type="ARBA" id="ARBA00022777"/>
    </source>
</evidence>
<organism evidence="14 15">
    <name type="scientific">Deinococcus yavapaiensis KR-236</name>
    <dbReference type="NCBI Taxonomy" id="694435"/>
    <lineage>
        <taxon>Bacteria</taxon>
        <taxon>Thermotogati</taxon>
        <taxon>Deinococcota</taxon>
        <taxon>Deinococci</taxon>
        <taxon>Deinococcales</taxon>
        <taxon>Deinococcaceae</taxon>
        <taxon>Deinococcus</taxon>
    </lineage>
</organism>
<evidence type="ECO:0000259" key="13">
    <source>
        <dbReference type="PROSITE" id="PS50885"/>
    </source>
</evidence>
<evidence type="ECO:0000256" key="11">
    <source>
        <dbReference type="SAM" id="Phobius"/>
    </source>
</evidence>
<sequence length="425" mass="46240">MSLRWRLVLLSVGLTFSTLLLLGVLVGVLLWRAETQAVEDEVSAQASALASLARRAPGTLRDDAQNLLLREGRASVALVLRDREVLWSGGSDAPESLLRSAPLGVSRQGDFVVARVESEASLVSVARSLASTRRTLERYALTTSLVGLGLVALAGLLTALLVQRVLATLERLEKRVRRLDTPEPVPGVNASDEVGTLARALDVSLTELREQRAREERFLANASHELRTPVAALLADVQHTLSRPRPPEVDRATLKRTERAALRLQDLTANLLTLSRARNTPERFETDLLDLAGDVVDRLTPLAIARGLDLLLDGEPTVARVDAALVTRTLENLVGNALKFTREGEVRVTARPRGEFAELLVEDSGPGLPEGAETLFEPFSRGHTKGEGFGLGLAVVREVVEAHAGRVRFERRDEGGTRVRVVLPR</sequence>
<keyword evidence="9" id="KW-0902">Two-component regulatory system</keyword>
<dbReference type="Pfam" id="PF02518">
    <property type="entry name" value="HATPase_c"/>
    <property type="match status" value="1"/>
</dbReference>
<dbReference type="CDD" id="cd00082">
    <property type="entry name" value="HisKA"/>
    <property type="match status" value="1"/>
</dbReference>
<keyword evidence="6 11" id="KW-0812">Transmembrane</keyword>
<dbReference type="PANTHER" id="PTHR45436:SF5">
    <property type="entry name" value="SENSOR HISTIDINE KINASE TRCS"/>
    <property type="match status" value="1"/>
</dbReference>
<keyword evidence="15" id="KW-1185">Reference proteome</keyword>
<dbReference type="InterPro" id="IPR050428">
    <property type="entry name" value="TCS_sensor_his_kinase"/>
</dbReference>
<accession>A0A318S987</accession>
<dbReference type="PANTHER" id="PTHR45436">
    <property type="entry name" value="SENSOR HISTIDINE KINASE YKOH"/>
    <property type="match status" value="1"/>
</dbReference>
<dbReference type="InterPro" id="IPR005467">
    <property type="entry name" value="His_kinase_dom"/>
</dbReference>
<keyword evidence="4" id="KW-0597">Phosphoprotein</keyword>
<feature type="transmembrane region" description="Helical" evidence="11">
    <location>
        <begin position="139"/>
        <end position="162"/>
    </location>
</feature>
<keyword evidence="5" id="KW-0808">Transferase</keyword>
<feature type="domain" description="HAMP" evidence="13">
    <location>
        <begin position="163"/>
        <end position="213"/>
    </location>
</feature>
<dbReference type="Gene3D" id="3.30.565.10">
    <property type="entry name" value="Histidine kinase-like ATPase, C-terminal domain"/>
    <property type="match status" value="1"/>
</dbReference>
<dbReference type="InterPro" id="IPR036890">
    <property type="entry name" value="HATPase_C_sf"/>
</dbReference>
<keyword evidence="8 11" id="KW-1133">Transmembrane helix</keyword>
<proteinExistence type="predicted"/>
<dbReference type="CDD" id="cd00075">
    <property type="entry name" value="HATPase"/>
    <property type="match status" value="1"/>
</dbReference>
<dbReference type="OrthoDB" id="335833at2"/>
<evidence type="ECO:0000256" key="9">
    <source>
        <dbReference type="ARBA" id="ARBA00023012"/>
    </source>
</evidence>
<feature type="domain" description="Histidine kinase" evidence="12">
    <location>
        <begin position="221"/>
        <end position="425"/>
    </location>
</feature>
<evidence type="ECO:0000256" key="4">
    <source>
        <dbReference type="ARBA" id="ARBA00022553"/>
    </source>
</evidence>
<dbReference type="Pfam" id="PF00512">
    <property type="entry name" value="HisKA"/>
    <property type="match status" value="1"/>
</dbReference>
<name>A0A318S987_9DEIO</name>
<comment type="caution">
    <text evidence="14">The sequence shown here is derived from an EMBL/GenBank/DDBJ whole genome shotgun (WGS) entry which is preliminary data.</text>
</comment>
<dbReference type="InterPro" id="IPR003660">
    <property type="entry name" value="HAMP_dom"/>
</dbReference>